<feature type="transmembrane region" description="Helical" evidence="7">
    <location>
        <begin position="138"/>
        <end position="161"/>
    </location>
</feature>
<comment type="function">
    <text evidence="7">May be involved in the degradation of misfolded endoplasmic reticulum (ER) luminal proteins.</text>
</comment>
<dbReference type="Pfam" id="PF04511">
    <property type="entry name" value="DER1"/>
    <property type="match status" value="1"/>
</dbReference>
<keyword evidence="4 7" id="KW-0256">Endoplasmic reticulum</keyword>
<dbReference type="InterPro" id="IPR035952">
    <property type="entry name" value="Rhomboid-like_sf"/>
</dbReference>
<dbReference type="AlphaFoldDB" id="A0A8H3ERT5"/>
<gene>
    <name evidence="8" type="ORF">HETSPECPRED_000362</name>
</gene>
<evidence type="ECO:0000256" key="6">
    <source>
        <dbReference type="ARBA" id="ARBA00023136"/>
    </source>
</evidence>
<keyword evidence="6 7" id="KW-0472">Membrane</keyword>
<keyword evidence="3 7" id="KW-0812">Transmembrane</keyword>
<reference evidence="8" key="1">
    <citation type="submission" date="2021-03" db="EMBL/GenBank/DDBJ databases">
        <authorList>
            <person name="Tagirdzhanova G."/>
        </authorList>
    </citation>
    <scope>NUCLEOTIDE SEQUENCE</scope>
</reference>
<feature type="transmembrane region" description="Helical" evidence="7">
    <location>
        <begin position="51"/>
        <end position="74"/>
    </location>
</feature>
<name>A0A8H3ERT5_9LECA</name>
<sequence length="257" mass="29124">MDAFWAAPPVSRTLTALTLGTSLLVYGGLLSPTWVVFHLPRIFKFPMPEIWRFFSAFWLTGPKLDILFDTYFMWTYSKGLETGSTRFSRPGDYFIYVMFVGLVILLLCAGILGGWIFTSPLILAFTYTYSQDNKGKKVSFFVVTFNIIWLPWAMLLLTFIMGGPHATLYQATGILAAHMYDFITRIYPTFGGGRNYIHTPAIVRRWFGSDKRGANVKAYGTSYRSVNNTSQPASRVNGVQEVKVDAWEGIDSDTMRM</sequence>
<evidence type="ECO:0000256" key="3">
    <source>
        <dbReference type="ARBA" id="ARBA00022692"/>
    </source>
</evidence>
<dbReference type="GO" id="GO:0006950">
    <property type="term" value="P:response to stress"/>
    <property type="evidence" value="ECO:0007669"/>
    <property type="project" value="UniProtKB-ARBA"/>
</dbReference>
<dbReference type="GO" id="GO:0005789">
    <property type="term" value="C:endoplasmic reticulum membrane"/>
    <property type="evidence" value="ECO:0007669"/>
    <property type="project" value="UniProtKB-SubCell"/>
</dbReference>
<keyword evidence="9" id="KW-1185">Reference proteome</keyword>
<feature type="transmembrane region" description="Helical" evidence="7">
    <location>
        <begin position="94"/>
        <end position="117"/>
    </location>
</feature>
<dbReference type="OrthoDB" id="19102at2759"/>
<dbReference type="PANTHER" id="PTHR11009">
    <property type="entry name" value="DER1-LIKE PROTEIN, DERLIN"/>
    <property type="match status" value="1"/>
</dbReference>
<evidence type="ECO:0000313" key="8">
    <source>
        <dbReference type="EMBL" id="CAF9911524.1"/>
    </source>
</evidence>
<accession>A0A8H3ERT5</accession>
<evidence type="ECO:0000313" key="9">
    <source>
        <dbReference type="Proteomes" id="UP000664521"/>
    </source>
</evidence>
<dbReference type="Proteomes" id="UP000664521">
    <property type="component" value="Unassembled WGS sequence"/>
</dbReference>
<dbReference type="EMBL" id="CAJPDS010000010">
    <property type="protein sequence ID" value="CAF9911524.1"/>
    <property type="molecule type" value="Genomic_DNA"/>
</dbReference>
<dbReference type="InterPro" id="IPR007599">
    <property type="entry name" value="DER1"/>
</dbReference>
<evidence type="ECO:0000256" key="2">
    <source>
        <dbReference type="ARBA" id="ARBA00008917"/>
    </source>
</evidence>
<evidence type="ECO:0000256" key="7">
    <source>
        <dbReference type="RuleBase" id="RU363059"/>
    </source>
</evidence>
<comment type="caution">
    <text evidence="8">The sequence shown here is derived from an EMBL/GenBank/DDBJ whole genome shotgun (WGS) entry which is preliminary data.</text>
</comment>
<comment type="similarity">
    <text evidence="2 7">Belongs to the derlin family.</text>
</comment>
<evidence type="ECO:0000256" key="1">
    <source>
        <dbReference type="ARBA" id="ARBA00004477"/>
    </source>
</evidence>
<proteinExistence type="inferred from homology"/>
<keyword evidence="5 7" id="KW-1133">Transmembrane helix</keyword>
<evidence type="ECO:0000256" key="5">
    <source>
        <dbReference type="ARBA" id="ARBA00022989"/>
    </source>
</evidence>
<dbReference type="SUPFAM" id="SSF144091">
    <property type="entry name" value="Rhomboid-like"/>
    <property type="match status" value="1"/>
</dbReference>
<organism evidence="8 9">
    <name type="scientific">Heterodermia speciosa</name>
    <dbReference type="NCBI Taxonomy" id="116794"/>
    <lineage>
        <taxon>Eukaryota</taxon>
        <taxon>Fungi</taxon>
        <taxon>Dikarya</taxon>
        <taxon>Ascomycota</taxon>
        <taxon>Pezizomycotina</taxon>
        <taxon>Lecanoromycetes</taxon>
        <taxon>OSLEUM clade</taxon>
        <taxon>Lecanoromycetidae</taxon>
        <taxon>Caliciales</taxon>
        <taxon>Physciaceae</taxon>
        <taxon>Heterodermia</taxon>
    </lineage>
</organism>
<comment type="subcellular location">
    <subcellularLocation>
        <location evidence="1 7">Endoplasmic reticulum membrane</location>
        <topology evidence="1 7">Multi-pass membrane protein</topology>
    </subcellularLocation>
</comment>
<evidence type="ECO:0000256" key="4">
    <source>
        <dbReference type="ARBA" id="ARBA00022824"/>
    </source>
</evidence>
<protein>
    <recommendedName>
        <fullName evidence="7">Derlin</fullName>
    </recommendedName>
</protein>
<feature type="transmembrane region" description="Helical" evidence="7">
    <location>
        <begin position="14"/>
        <end position="39"/>
    </location>
</feature>